<gene>
    <name evidence="1" type="primary">Necator_chrIII.g12236</name>
    <name evidence="1" type="ORF">RB195_011470</name>
</gene>
<comment type="caution">
    <text evidence="1">The sequence shown here is derived from an EMBL/GenBank/DDBJ whole genome shotgun (WGS) entry which is preliminary data.</text>
</comment>
<reference evidence="1 2" key="1">
    <citation type="submission" date="2023-08" db="EMBL/GenBank/DDBJ databases">
        <title>A Necator americanus chromosomal reference genome.</title>
        <authorList>
            <person name="Ilik V."/>
            <person name="Petrzelkova K.J."/>
            <person name="Pardy F."/>
            <person name="Fuh T."/>
            <person name="Niatou-Singa F.S."/>
            <person name="Gouil Q."/>
            <person name="Baker L."/>
            <person name="Ritchie M.E."/>
            <person name="Jex A.R."/>
            <person name="Gazzola D."/>
            <person name="Li H."/>
            <person name="Toshio Fujiwara R."/>
            <person name="Zhan B."/>
            <person name="Aroian R.V."/>
            <person name="Pafco B."/>
            <person name="Schwarz E.M."/>
        </authorList>
    </citation>
    <scope>NUCLEOTIDE SEQUENCE [LARGE SCALE GENOMIC DNA]</scope>
    <source>
        <strain evidence="1 2">Aroian</strain>
        <tissue evidence="1">Whole animal</tissue>
    </source>
</reference>
<evidence type="ECO:0000313" key="2">
    <source>
        <dbReference type="Proteomes" id="UP001303046"/>
    </source>
</evidence>
<protein>
    <submittedName>
        <fullName evidence="1">Uncharacterized protein</fullName>
    </submittedName>
</protein>
<keyword evidence="2" id="KW-1185">Reference proteome</keyword>
<dbReference type="EMBL" id="JAVFWL010000003">
    <property type="protein sequence ID" value="KAK6744770.1"/>
    <property type="molecule type" value="Genomic_DNA"/>
</dbReference>
<proteinExistence type="predicted"/>
<name>A0ABR1D2P7_NECAM</name>
<accession>A0ABR1D2P7</accession>
<sequence>MAKSTLQKCAVTQHIANAYSLKGQLPEGSMESLATAIHFFKTKCQTLSSELRQVALPELLGYLSMRLLRCKKHASETGPPAVWSDGDYTISCGDSDEKKAVLRDSCEERLKESGGGIWLNVVPNCVCTTA</sequence>
<evidence type="ECO:0000313" key="1">
    <source>
        <dbReference type="EMBL" id="KAK6744770.1"/>
    </source>
</evidence>
<organism evidence="1 2">
    <name type="scientific">Necator americanus</name>
    <name type="common">Human hookworm</name>
    <dbReference type="NCBI Taxonomy" id="51031"/>
    <lineage>
        <taxon>Eukaryota</taxon>
        <taxon>Metazoa</taxon>
        <taxon>Ecdysozoa</taxon>
        <taxon>Nematoda</taxon>
        <taxon>Chromadorea</taxon>
        <taxon>Rhabditida</taxon>
        <taxon>Rhabditina</taxon>
        <taxon>Rhabditomorpha</taxon>
        <taxon>Strongyloidea</taxon>
        <taxon>Ancylostomatidae</taxon>
        <taxon>Bunostominae</taxon>
        <taxon>Necator</taxon>
    </lineage>
</organism>
<dbReference type="Proteomes" id="UP001303046">
    <property type="component" value="Unassembled WGS sequence"/>
</dbReference>